<keyword evidence="3" id="KW-0378">Hydrolase</keyword>
<keyword evidence="3" id="KW-0255">Endonuclease</keyword>
<keyword evidence="3" id="KW-0540">Nuclease</keyword>
<dbReference type="GO" id="GO:0003677">
    <property type="term" value="F:DNA binding"/>
    <property type="evidence" value="ECO:0007669"/>
    <property type="project" value="InterPro"/>
</dbReference>
<keyword evidence="4" id="KW-1185">Reference proteome</keyword>
<dbReference type="Proteomes" id="UP000321123">
    <property type="component" value="Segment"/>
</dbReference>
<dbReference type="Gene3D" id="3.90.75.20">
    <property type="match status" value="1"/>
</dbReference>
<evidence type="ECO:0000259" key="2">
    <source>
        <dbReference type="Pfam" id="PF13392"/>
    </source>
</evidence>
<feature type="region of interest" description="Disordered" evidence="1">
    <location>
        <begin position="98"/>
        <end position="118"/>
    </location>
</feature>
<organism evidence="3 4">
    <name type="scientific">Klebsiella phage KpGranit</name>
    <dbReference type="NCBI Taxonomy" id="2596967"/>
    <lineage>
        <taxon>Viruses</taxon>
        <taxon>Duplodnaviria</taxon>
        <taxon>Heunggongvirae</taxon>
        <taxon>Uroviricota</taxon>
        <taxon>Caudoviricetes</taxon>
        <taxon>Demerecviridae</taxon>
        <taxon>Sugarlandvirus</taxon>
        <taxon>Sugarlandvirus KpGranit</taxon>
    </lineage>
</organism>
<sequence>MKNKLFEMYSTCPEDFERFVAALRETYRYDPTTGVMSRLKSSGGARAGSTVGSDNGKGYLRCSFQRSLYLVHILIYALVTGEMVETIDHRDLDKKNNAWDNLRPTNKSGNEKNTTHRVTSTTGVKNVYWIAERNKFRVQFKVEGKTKTFGYYTTLEEAAQVAKSKRLELHGEFARS</sequence>
<evidence type="ECO:0000256" key="1">
    <source>
        <dbReference type="SAM" id="MobiDB-lite"/>
    </source>
</evidence>
<evidence type="ECO:0000313" key="4">
    <source>
        <dbReference type="Proteomes" id="UP000321123"/>
    </source>
</evidence>
<dbReference type="InterPro" id="IPR003615">
    <property type="entry name" value="HNH_nuc"/>
</dbReference>
<dbReference type="SUPFAM" id="SSF54060">
    <property type="entry name" value="His-Me finger endonucleases"/>
    <property type="match status" value="1"/>
</dbReference>
<evidence type="ECO:0000313" key="3">
    <source>
        <dbReference type="EMBL" id="QEA03183.1"/>
    </source>
</evidence>
<name>A0A5B8R3Y8_9CAUD</name>
<dbReference type="EMBL" id="MN163280">
    <property type="protein sequence ID" value="QEA03183.1"/>
    <property type="molecule type" value="Genomic_DNA"/>
</dbReference>
<proteinExistence type="predicted"/>
<dbReference type="InterPro" id="IPR016177">
    <property type="entry name" value="DNA-bd_dom_sf"/>
</dbReference>
<feature type="domain" description="HNH nuclease" evidence="2">
    <location>
        <begin position="69"/>
        <end position="111"/>
    </location>
</feature>
<dbReference type="Pfam" id="PF13392">
    <property type="entry name" value="HNH_3"/>
    <property type="match status" value="1"/>
</dbReference>
<reference evidence="3" key="1">
    <citation type="journal article" date="2019" name="Microbiol. Resour. Announc.">
        <title>Complete Genome Sequence of two Klebsiella pneumoniae phages isolated as part of international effort.</title>
        <authorList>
            <person name="Yerushalmy O."/>
            <person name="Glazer S."/>
            <person name="Nir-Paz R."/>
            <person name="Tuomala H."/>
            <person name="Skurnik M."/>
            <person name="Kiljunen S."/>
            <person name="Hazan R."/>
        </authorList>
    </citation>
    <scope>NUCLEOTIDE SEQUENCE [LARGE SCALE GENOMIC DNA]</scope>
</reference>
<protein>
    <submittedName>
        <fullName evidence="3">Putative homing endonuclease</fullName>
    </submittedName>
</protein>
<dbReference type="InterPro" id="IPR044925">
    <property type="entry name" value="His-Me_finger_sf"/>
</dbReference>
<dbReference type="SUPFAM" id="SSF54171">
    <property type="entry name" value="DNA-binding domain"/>
    <property type="match status" value="1"/>
</dbReference>
<dbReference type="GO" id="GO:0004519">
    <property type="term" value="F:endonuclease activity"/>
    <property type="evidence" value="ECO:0007669"/>
    <property type="project" value="UniProtKB-KW"/>
</dbReference>
<accession>A0A5B8R3Y8</accession>